<sequence>MEPKTDRWVALIDNVAKYYAGLNLEELKDWATGNAVIPLNQTRFSKDMETTINILIIYLLIDVIKTANLLLYLCFIDYASACDHIDREKLWDKLAKKDILSGLLK</sequence>
<reference evidence="2" key="1">
    <citation type="journal article" date="2022" name="bioRxiv">
        <title>Sequencing and chromosome-scale assembly of the giantPleurodeles waltlgenome.</title>
        <authorList>
            <person name="Brown T."/>
            <person name="Elewa A."/>
            <person name="Iarovenko S."/>
            <person name="Subramanian E."/>
            <person name="Araus A.J."/>
            <person name="Petzold A."/>
            <person name="Susuki M."/>
            <person name="Suzuki K.-i.T."/>
            <person name="Hayashi T."/>
            <person name="Toyoda A."/>
            <person name="Oliveira C."/>
            <person name="Osipova E."/>
            <person name="Leigh N.D."/>
            <person name="Simon A."/>
            <person name="Yun M.H."/>
        </authorList>
    </citation>
    <scope>NUCLEOTIDE SEQUENCE</scope>
    <source>
        <strain evidence="2">20211129_DDA</strain>
        <tissue evidence="2">Liver</tissue>
    </source>
</reference>
<evidence type="ECO:0000313" key="2">
    <source>
        <dbReference type="EMBL" id="KAJ1095870.1"/>
    </source>
</evidence>
<evidence type="ECO:0008006" key="4">
    <source>
        <dbReference type="Google" id="ProtNLM"/>
    </source>
</evidence>
<keyword evidence="1" id="KW-0812">Transmembrane</keyword>
<accession>A0AAV7M6Z1</accession>
<evidence type="ECO:0000256" key="1">
    <source>
        <dbReference type="SAM" id="Phobius"/>
    </source>
</evidence>
<gene>
    <name evidence="2" type="ORF">NDU88_001020</name>
</gene>
<feature type="transmembrane region" description="Helical" evidence="1">
    <location>
        <begin position="52"/>
        <end position="73"/>
    </location>
</feature>
<evidence type="ECO:0000313" key="3">
    <source>
        <dbReference type="Proteomes" id="UP001066276"/>
    </source>
</evidence>
<keyword evidence="1" id="KW-1133">Transmembrane helix</keyword>
<name>A0AAV7M6Z1_PLEWA</name>
<dbReference type="AlphaFoldDB" id="A0AAV7M6Z1"/>
<dbReference type="Proteomes" id="UP001066276">
    <property type="component" value="Chromosome 10"/>
</dbReference>
<proteinExistence type="predicted"/>
<dbReference type="EMBL" id="JANPWB010000014">
    <property type="protein sequence ID" value="KAJ1095870.1"/>
    <property type="molecule type" value="Genomic_DNA"/>
</dbReference>
<keyword evidence="1" id="KW-0472">Membrane</keyword>
<protein>
    <recommendedName>
        <fullName evidence="4">Reverse transcriptase domain-containing protein</fullName>
    </recommendedName>
</protein>
<keyword evidence="3" id="KW-1185">Reference proteome</keyword>
<organism evidence="2 3">
    <name type="scientific">Pleurodeles waltl</name>
    <name type="common">Iberian ribbed newt</name>
    <dbReference type="NCBI Taxonomy" id="8319"/>
    <lineage>
        <taxon>Eukaryota</taxon>
        <taxon>Metazoa</taxon>
        <taxon>Chordata</taxon>
        <taxon>Craniata</taxon>
        <taxon>Vertebrata</taxon>
        <taxon>Euteleostomi</taxon>
        <taxon>Amphibia</taxon>
        <taxon>Batrachia</taxon>
        <taxon>Caudata</taxon>
        <taxon>Salamandroidea</taxon>
        <taxon>Salamandridae</taxon>
        <taxon>Pleurodelinae</taxon>
        <taxon>Pleurodeles</taxon>
    </lineage>
</organism>
<comment type="caution">
    <text evidence="2">The sequence shown here is derived from an EMBL/GenBank/DDBJ whole genome shotgun (WGS) entry which is preliminary data.</text>
</comment>